<feature type="binding site" evidence="8">
    <location>
        <begin position="42"/>
        <end position="43"/>
    </location>
    <ligand>
        <name>GTP</name>
        <dbReference type="ChEBI" id="CHEBI:37565"/>
    </ligand>
</feature>
<keyword evidence="4 8" id="KW-0460">Magnesium</keyword>
<evidence type="ECO:0000256" key="4">
    <source>
        <dbReference type="ARBA" id="ARBA00022842"/>
    </source>
</evidence>
<dbReference type="Gene3D" id="3.30.1330.100">
    <property type="entry name" value="CofE-like"/>
    <property type="match status" value="1"/>
</dbReference>
<sequence length="244" mass="26423">MRDPVSFHLVRGLPSIREGDDLASMIRERLPIRDGDVVCIASTVLSKAEGRSRILEDYAPSAMAASIAEGIGKDPRFVEAVLEESREVLIDSPFLLVATNFGHVGVNAGIDRSNVGEGKILLLPEDPMASADRIRTGLDRDAAVIVTDTCGRAFRCGVTGVAIGWSGIGALRDWRGERDLEGRVLEITLEAIVDEIAGMANFLMGEGGDGTPVVVVRGLEYPRSGGRIFRPRELDVIRDRLQEE</sequence>
<feature type="binding site" evidence="8">
    <location>
        <position position="149"/>
    </location>
    <ligand>
        <name>a divalent metal cation</name>
        <dbReference type="ChEBI" id="CHEBI:60240"/>
        <label>2</label>
    </ligand>
</feature>
<feature type="binding site" evidence="8">
    <location>
        <position position="206"/>
    </location>
    <ligand>
        <name>a divalent metal cation</name>
        <dbReference type="ChEBI" id="CHEBI:60240"/>
        <label>2</label>
    </ligand>
</feature>
<protein>
    <recommendedName>
        <fullName evidence="8">Coenzyme F420:L-glutamate ligase</fullName>
        <ecNumber evidence="8">6.3.2.31</ecNumber>
        <ecNumber evidence="8">6.3.2.34</ecNumber>
    </recommendedName>
    <alternativeName>
        <fullName evidence="8">Coenzyme F420-0:L-glutamate ligase</fullName>
    </alternativeName>
    <alternativeName>
        <fullName evidence="8">Coenzyme F420-1:gamma-L-glutamate ligase</fullName>
    </alternativeName>
</protein>
<feature type="binding site" evidence="8">
    <location>
        <begin position="204"/>
        <end position="211"/>
    </location>
    <ligand>
        <name>GTP</name>
        <dbReference type="ChEBI" id="CHEBI:37565"/>
    </ligand>
</feature>
<dbReference type="EC" id="6.3.2.31" evidence="8"/>
<comment type="pathway">
    <text evidence="8">Cofactor biosynthesis; coenzyme F420 biosynthesis.</text>
</comment>
<dbReference type="PANTHER" id="PTHR47917:SF1">
    <property type="entry name" value="COENZYME F420:L-GLUTAMATE LIGASE"/>
    <property type="match status" value="1"/>
</dbReference>
<dbReference type="Proteomes" id="UP001220010">
    <property type="component" value="Unassembled WGS sequence"/>
</dbReference>
<evidence type="ECO:0000313" key="11">
    <source>
        <dbReference type="Proteomes" id="UP001220010"/>
    </source>
</evidence>
<evidence type="ECO:0000256" key="6">
    <source>
        <dbReference type="ARBA" id="ARBA00023134"/>
    </source>
</evidence>
<comment type="function">
    <text evidence="8">Catalyzes the GTP-dependent successive addition of two or more gamma-linked L-glutamates to the L-lactyl phosphodiester of 7,8-didemethyl-8-hydroxy-5-deazariboflavin (F420-0) to form coenzyme F420-0-glutamyl-glutamate (F420-2) or polyglutamated F420 derivatives.</text>
</comment>
<dbReference type="InterPro" id="IPR008225">
    <property type="entry name" value="F420-0_g-glutamyl_ligase"/>
</dbReference>
<keyword evidence="11" id="KW-1185">Reference proteome</keyword>
<comment type="caution">
    <text evidence="10">The sequence shown here is derived from an EMBL/GenBank/DDBJ whole genome shotgun (WGS) entry which is preliminary data.</text>
</comment>
<dbReference type="GO" id="GO:0052618">
    <property type="term" value="F:coenzyme F420-0:L-glutamate ligase activity"/>
    <property type="evidence" value="ECO:0007669"/>
    <property type="project" value="UniProtKB-EC"/>
</dbReference>
<dbReference type="Gene3D" id="3.90.1660.10">
    <property type="entry name" value="CofE-like domain"/>
    <property type="match status" value="1"/>
</dbReference>
<dbReference type="NCBIfam" id="TIGR01916">
    <property type="entry name" value="F420_cofE"/>
    <property type="match status" value="1"/>
</dbReference>
<keyword evidence="6 8" id="KW-0342">GTP-binding</keyword>
<evidence type="ECO:0000259" key="9">
    <source>
        <dbReference type="Pfam" id="PF01996"/>
    </source>
</evidence>
<dbReference type="PANTHER" id="PTHR47917">
    <property type="match status" value="1"/>
</dbReference>
<evidence type="ECO:0000256" key="8">
    <source>
        <dbReference type="HAMAP-Rule" id="MF_01258"/>
    </source>
</evidence>
<keyword evidence="2 8" id="KW-0479">Metal-binding</keyword>
<keyword evidence="5 8" id="KW-0630">Potassium</keyword>
<comment type="cofactor">
    <cofactor evidence="8">
        <name>Mg(2+)</name>
        <dbReference type="ChEBI" id="CHEBI:18420"/>
    </cofactor>
    <cofactor evidence="8">
        <name>Mn(2+)</name>
        <dbReference type="ChEBI" id="CHEBI:29035"/>
    </cofactor>
    <text evidence="8">Binds 2 divalent metal cations per subunit. The ions could be magnesium and/or manganese.</text>
</comment>
<evidence type="ECO:0000256" key="5">
    <source>
        <dbReference type="ARBA" id="ARBA00022958"/>
    </source>
</evidence>
<comment type="cofactor">
    <cofactor evidence="8">
        <name>K(+)</name>
        <dbReference type="ChEBI" id="CHEBI:29103"/>
    </cofactor>
    <text evidence="8">Monovalent cation. The ion could be potassium.</text>
</comment>
<organism evidence="10 11">
    <name type="scientific">Candidatus Methanocrinis natronophilus</name>
    <dbReference type="NCBI Taxonomy" id="3033396"/>
    <lineage>
        <taxon>Archaea</taxon>
        <taxon>Methanobacteriati</taxon>
        <taxon>Methanobacteriota</taxon>
        <taxon>Stenosarchaea group</taxon>
        <taxon>Methanomicrobia</taxon>
        <taxon>Methanotrichales</taxon>
        <taxon>Methanotrichaceae</taxon>
        <taxon>Methanocrinis</taxon>
    </lineage>
</organism>
<evidence type="ECO:0000313" key="10">
    <source>
        <dbReference type="EMBL" id="MDF0590951.1"/>
    </source>
</evidence>
<feature type="binding site" evidence="8">
    <location>
        <position position="148"/>
    </location>
    <ligand>
        <name>a divalent metal cation</name>
        <dbReference type="ChEBI" id="CHEBI:60240"/>
        <label>1</label>
    </ligand>
</feature>
<comment type="similarity">
    <text evidence="8">Belongs to the CofE family.</text>
</comment>
<evidence type="ECO:0000256" key="7">
    <source>
        <dbReference type="ARBA" id="ARBA00023211"/>
    </source>
</evidence>
<feature type="binding site" evidence="8">
    <location>
        <position position="114"/>
    </location>
    <ligand>
        <name>GTP</name>
        <dbReference type="ChEBI" id="CHEBI:37565"/>
    </ligand>
</feature>
<reference evidence="10 11" key="1">
    <citation type="submission" date="2023-03" db="EMBL/GenBank/DDBJ databases">
        <title>WGS of Methanotrichaceae archaeon Mx.</title>
        <authorList>
            <person name="Sorokin D.Y."/>
            <person name="Merkel A.Y."/>
        </authorList>
    </citation>
    <scope>NUCLEOTIDE SEQUENCE [LARGE SCALE GENOMIC DNA]</scope>
    <source>
        <strain evidence="10 11">Mx</strain>
    </source>
</reference>
<comment type="catalytic activity">
    <reaction evidence="8">
        <text>oxidized coenzyme F420-1 + GTP + L-glutamate = oxidized coenzyme F420-2 + GDP + phosphate + H(+)</text>
        <dbReference type="Rhea" id="RHEA:30523"/>
        <dbReference type="ChEBI" id="CHEBI:15378"/>
        <dbReference type="ChEBI" id="CHEBI:29985"/>
        <dbReference type="ChEBI" id="CHEBI:37565"/>
        <dbReference type="ChEBI" id="CHEBI:43474"/>
        <dbReference type="ChEBI" id="CHEBI:57922"/>
        <dbReference type="ChEBI" id="CHEBI:58189"/>
        <dbReference type="ChEBI" id="CHEBI:59920"/>
        <dbReference type="EC" id="6.3.2.34"/>
    </reaction>
</comment>
<accession>A0ABT5X8E1</accession>
<evidence type="ECO:0000256" key="1">
    <source>
        <dbReference type="ARBA" id="ARBA00022598"/>
    </source>
</evidence>
<name>A0ABT5X8E1_9EURY</name>
<keyword evidence="7 8" id="KW-0464">Manganese</keyword>
<evidence type="ECO:0000256" key="2">
    <source>
        <dbReference type="ARBA" id="ARBA00022723"/>
    </source>
</evidence>
<dbReference type="Pfam" id="PF01996">
    <property type="entry name" value="F420_ligase"/>
    <property type="match status" value="1"/>
</dbReference>
<evidence type="ECO:0000256" key="3">
    <source>
        <dbReference type="ARBA" id="ARBA00022741"/>
    </source>
</evidence>
<feature type="domain" description="Coenzyme F420:L-glutamate ligase-like" evidence="9">
    <location>
        <begin position="13"/>
        <end position="218"/>
    </location>
</feature>
<feature type="binding site" evidence="8">
    <location>
        <position position="111"/>
    </location>
    <ligand>
        <name>a divalent metal cation</name>
        <dbReference type="ChEBI" id="CHEBI:60240"/>
        <label>1</label>
    </ligand>
</feature>
<dbReference type="NCBIfam" id="NF009809">
    <property type="entry name" value="PRK13293.1"/>
    <property type="match status" value="1"/>
</dbReference>
<dbReference type="InterPro" id="IPR002847">
    <property type="entry name" value="F420-0_gamma-glut_ligase-dom"/>
</dbReference>
<dbReference type="SUPFAM" id="SSF144010">
    <property type="entry name" value="CofE-like"/>
    <property type="match status" value="1"/>
</dbReference>
<gene>
    <name evidence="8" type="primary">cofE</name>
    <name evidence="10" type="ORF">P0O15_07195</name>
</gene>
<feature type="binding site" evidence="8">
    <location>
        <begin position="13"/>
        <end position="16"/>
    </location>
    <ligand>
        <name>GTP</name>
        <dbReference type="ChEBI" id="CHEBI:37565"/>
    </ligand>
</feature>
<feature type="binding site" evidence="8">
    <location>
        <position position="47"/>
    </location>
    <ligand>
        <name>GTP</name>
        <dbReference type="ChEBI" id="CHEBI:37565"/>
    </ligand>
</feature>
<dbReference type="InterPro" id="IPR023659">
    <property type="entry name" value="F420_ligase_CofE_arc"/>
</dbReference>
<dbReference type="RefSeq" id="WP_316966696.1">
    <property type="nucleotide sequence ID" value="NZ_JARFPK010000022.1"/>
</dbReference>
<comment type="catalytic activity">
    <reaction evidence="8">
        <text>oxidized coenzyme F420-0 + GTP + L-glutamate = oxidized coenzyme F420-1 + GDP + phosphate + H(+)</text>
        <dbReference type="Rhea" id="RHEA:30555"/>
        <dbReference type="ChEBI" id="CHEBI:15378"/>
        <dbReference type="ChEBI" id="CHEBI:29985"/>
        <dbReference type="ChEBI" id="CHEBI:37565"/>
        <dbReference type="ChEBI" id="CHEBI:43474"/>
        <dbReference type="ChEBI" id="CHEBI:58189"/>
        <dbReference type="ChEBI" id="CHEBI:59907"/>
        <dbReference type="ChEBI" id="CHEBI:59920"/>
        <dbReference type="EC" id="6.3.2.31"/>
    </reaction>
</comment>
<keyword evidence="1 8" id="KW-0436">Ligase</keyword>
<comment type="subunit">
    <text evidence="8">Homodimer.</text>
</comment>
<dbReference type="EMBL" id="JARFPK010000022">
    <property type="protein sequence ID" value="MDF0590951.1"/>
    <property type="molecule type" value="Genomic_DNA"/>
</dbReference>
<proteinExistence type="inferred from homology"/>
<keyword evidence="3 8" id="KW-0547">Nucleotide-binding</keyword>
<dbReference type="HAMAP" id="MF_01258">
    <property type="entry name" value="F420_ligase_CofE"/>
    <property type="match status" value="1"/>
</dbReference>
<dbReference type="EC" id="6.3.2.34" evidence="8"/>